<dbReference type="Pfam" id="PF13532">
    <property type="entry name" value="2OG-FeII_Oxy_2"/>
    <property type="match status" value="1"/>
</dbReference>
<dbReference type="AlphaFoldDB" id="A0A6G6GKK5"/>
<evidence type="ECO:0000256" key="6">
    <source>
        <dbReference type="ARBA" id="ARBA00023002"/>
    </source>
</evidence>
<evidence type="ECO:0000256" key="1">
    <source>
        <dbReference type="ARBA" id="ARBA00001954"/>
    </source>
</evidence>
<evidence type="ECO:0000256" key="5">
    <source>
        <dbReference type="ARBA" id="ARBA00022964"/>
    </source>
</evidence>
<dbReference type="InterPro" id="IPR037151">
    <property type="entry name" value="AlkB-like_sf"/>
</dbReference>
<keyword evidence="4" id="KW-0460">Magnesium</keyword>
<sequence>MKIEFIDLPNAEIVYYKDFLSVKEASDYFSVFKDTVLWRQDDIKLFGKTYAQPRLTALYGDEGQRYSYSSLTMEAMPFTSEISALKRNVERITKTSFNSVLLNFYRDGKDSNGWHSDDEKELGKNPIIASVSLGAKRMFQLKNKGDGTLRRSIALEHGSLLVMKGKTQHFWKHQIPKTKKIVAPRINLTFRVIH</sequence>
<dbReference type="PANTHER" id="PTHR31212">
    <property type="entry name" value="ALPHA-KETOGLUTARATE-DEPENDENT DIOXYGENASE ALKB HOMOLOG 3"/>
    <property type="match status" value="1"/>
</dbReference>
<keyword evidence="2" id="KW-0479">Metal-binding</keyword>
<keyword evidence="8" id="KW-0234">DNA repair</keyword>
<keyword evidence="7" id="KW-0408">Iron</keyword>
<dbReference type="GO" id="GO:0006307">
    <property type="term" value="P:DNA alkylation repair"/>
    <property type="evidence" value="ECO:0007669"/>
    <property type="project" value="InterPro"/>
</dbReference>
<evidence type="ECO:0000313" key="10">
    <source>
        <dbReference type="EMBL" id="QIE59020.1"/>
    </source>
</evidence>
<gene>
    <name evidence="10" type="ORF">G5B37_05415</name>
</gene>
<dbReference type="InterPro" id="IPR032854">
    <property type="entry name" value="ALKBH3"/>
</dbReference>
<dbReference type="InterPro" id="IPR027450">
    <property type="entry name" value="AlkB-like"/>
</dbReference>
<dbReference type="RefSeq" id="WP_164679050.1">
    <property type="nucleotide sequence ID" value="NZ_CP049057.1"/>
</dbReference>
<protein>
    <submittedName>
        <fullName evidence="10">Alpha-ketoglutarate-dependent dioxygenase AlkB</fullName>
    </submittedName>
</protein>
<evidence type="ECO:0000256" key="2">
    <source>
        <dbReference type="ARBA" id="ARBA00022723"/>
    </source>
</evidence>
<feature type="domain" description="Fe2OG dioxygenase" evidence="9">
    <location>
        <begin position="96"/>
        <end position="194"/>
    </location>
</feature>
<evidence type="ECO:0000256" key="3">
    <source>
        <dbReference type="ARBA" id="ARBA00022763"/>
    </source>
</evidence>
<accession>A0A6G6GKK5</accession>
<dbReference type="PROSITE" id="PS51471">
    <property type="entry name" value="FE2OG_OXY"/>
    <property type="match status" value="1"/>
</dbReference>
<evidence type="ECO:0000259" key="9">
    <source>
        <dbReference type="PROSITE" id="PS51471"/>
    </source>
</evidence>
<dbReference type="GO" id="GO:0051213">
    <property type="term" value="F:dioxygenase activity"/>
    <property type="evidence" value="ECO:0007669"/>
    <property type="project" value="UniProtKB-KW"/>
</dbReference>
<proteinExistence type="predicted"/>
<keyword evidence="11" id="KW-1185">Reference proteome</keyword>
<evidence type="ECO:0000256" key="4">
    <source>
        <dbReference type="ARBA" id="ARBA00022842"/>
    </source>
</evidence>
<reference evidence="10 11" key="1">
    <citation type="submission" date="2020-02" db="EMBL/GenBank/DDBJ databases">
        <title>Complete genome sequence of Flavobacteriaceae bacterium.</title>
        <authorList>
            <person name="Kim S.-J."/>
            <person name="Kim Y.-S."/>
            <person name="Kim K.-H."/>
        </authorList>
    </citation>
    <scope>NUCLEOTIDE SEQUENCE [LARGE SCALE GENOMIC DNA]</scope>
    <source>
        <strain evidence="10 11">RR4-40</strain>
    </source>
</reference>
<dbReference type="Proteomes" id="UP000505306">
    <property type="component" value="Chromosome"/>
</dbReference>
<organism evidence="10 11">
    <name type="scientific">Rasiella rasia</name>
    <dbReference type="NCBI Taxonomy" id="2744027"/>
    <lineage>
        <taxon>Bacteria</taxon>
        <taxon>Pseudomonadati</taxon>
        <taxon>Bacteroidota</taxon>
        <taxon>Flavobacteriia</taxon>
        <taxon>Flavobacteriales</taxon>
        <taxon>Flavobacteriaceae</taxon>
        <taxon>Rasiella</taxon>
    </lineage>
</organism>
<evidence type="ECO:0000256" key="7">
    <source>
        <dbReference type="ARBA" id="ARBA00023004"/>
    </source>
</evidence>
<dbReference type="GO" id="GO:0016705">
    <property type="term" value="F:oxidoreductase activity, acting on paired donors, with incorporation or reduction of molecular oxygen"/>
    <property type="evidence" value="ECO:0007669"/>
    <property type="project" value="UniProtKB-ARBA"/>
</dbReference>
<dbReference type="GO" id="GO:0140097">
    <property type="term" value="F:catalytic activity, acting on DNA"/>
    <property type="evidence" value="ECO:0007669"/>
    <property type="project" value="UniProtKB-ARBA"/>
</dbReference>
<evidence type="ECO:0000256" key="8">
    <source>
        <dbReference type="ARBA" id="ARBA00023204"/>
    </source>
</evidence>
<evidence type="ECO:0000313" key="11">
    <source>
        <dbReference type="Proteomes" id="UP000505306"/>
    </source>
</evidence>
<dbReference type="FunFam" id="2.60.120.590:FF:000004">
    <property type="entry name" value="DNA oxidative demethylase ALKBH2"/>
    <property type="match status" value="1"/>
</dbReference>
<dbReference type="GO" id="GO:0032451">
    <property type="term" value="F:demethylase activity"/>
    <property type="evidence" value="ECO:0007669"/>
    <property type="project" value="UniProtKB-ARBA"/>
</dbReference>
<dbReference type="GO" id="GO:0046872">
    <property type="term" value="F:metal ion binding"/>
    <property type="evidence" value="ECO:0007669"/>
    <property type="project" value="UniProtKB-KW"/>
</dbReference>
<dbReference type="PANTHER" id="PTHR31212:SF4">
    <property type="entry name" value="ALPHA-KETOGLUTARATE-DEPENDENT DIOXYGENASE ALKB HOMOLOG 3"/>
    <property type="match status" value="1"/>
</dbReference>
<dbReference type="GO" id="GO:0016787">
    <property type="term" value="F:hydrolase activity"/>
    <property type="evidence" value="ECO:0007669"/>
    <property type="project" value="UniProtKB-ARBA"/>
</dbReference>
<dbReference type="EMBL" id="CP049057">
    <property type="protein sequence ID" value="QIE59020.1"/>
    <property type="molecule type" value="Genomic_DNA"/>
</dbReference>
<keyword evidence="3" id="KW-0227">DNA damage</keyword>
<dbReference type="InterPro" id="IPR005123">
    <property type="entry name" value="Oxoglu/Fe-dep_dioxygenase_dom"/>
</dbReference>
<keyword evidence="5 10" id="KW-0223">Dioxygenase</keyword>
<dbReference type="Gene3D" id="2.60.120.590">
    <property type="entry name" value="Alpha-ketoglutarate-dependent dioxygenase AlkB-like"/>
    <property type="match status" value="1"/>
</dbReference>
<dbReference type="KEGG" id="mgel:G5B37_05415"/>
<name>A0A6G6GKK5_9FLAO</name>
<dbReference type="SUPFAM" id="SSF51197">
    <property type="entry name" value="Clavaminate synthase-like"/>
    <property type="match status" value="1"/>
</dbReference>
<comment type="cofactor">
    <cofactor evidence="1">
        <name>Fe(2+)</name>
        <dbReference type="ChEBI" id="CHEBI:29033"/>
    </cofactor>
</comment>
<keyword evidence="6" id="KW-0560">Oxidoreductase</keyword>